<protein>
    <recommendedName>
        <fullName evidence="4">Lipoprotein</fullName>
    </recommendedName>
</protein>
<evidence type="ECO:0000256" key="1">
    <source>
        <dbReference type="SAM" id="MobiDB-lite"/>
    </source>
</evidence>
<evidence type="ECO:0008006" key="4">
    <source>
        <dbReference type="Google" id="ProtNLM"/>
    </source>
</evidence>
<name>A0A9Q4IFX2_9CORY</name>
<keyword evidence="3" id="KW-1185">Reference proteome</keyword>
<dbReference type="PROSITE" id="PS51257">
    <property type="entry name" value="PROKAR_LIPOPROTEIN"/>
    <property type="match status" value="1"/>
</dbReference>
<evidence type="ECO:0000313" key="3">
    <source>
        <dbReference type="Proteomes" id="UP001071110"/>
    </source>
</evidence>
<proteinExistence type="predicted"/>
<dbReference type="RefSeq" id="WP_239219807.1">
    <property type="nucleotide sequence ID" value="NZ_BAABDP010000005.1"/>
</dbReference>
<dbReference type="EMBL" id="JANRML010000002">
    <property type="protein sequence ID" value="MCZ2220185.1"/>
    <property type="molecule type" value="Genomic_DNA"/>
</dbReference>
<comment type="caution">
    <text evidence="2">The sequence shown here is derived from an EMBL/GenBank/DDBJ whole genome shotgun (WGS) entry which is preliminary data.</text>
</comment>
<gene>
    <name evidence="2" type="ORF">NUW87_02195</name>
</gene>
<accession>A0A9Q4IFX2</accession>
<feature type="compositionally biased region" description="Polar residues" evidence="1">
    <location>
        <begin position="30"/>
        <end position="39"/>
    </location>
</feature>
<sequence>MRLSKILLGAIALSLTVAGCSDHDDASQEADGNNSSLENFESRSPDSPILGNVSDTGECDPQILRMDKERNTPHIVYEGQPGDVLTIRYMSGEKVLQEDSVELSNTTTSVQTGASIYNGDLDHVQIDARGPVGTPGECRIVVK</sequence>
<dbReference type="AlphaFoldDB" id="A0A9Q4IFX2"/>
<dbReference type="Proteomes" id="UP001071110">
    <property type="component" value="Unassembled WGS sequence"/>
</dbReference>
<evidence type="ECO:0000313" key="2">
    <source>
        <dbReference type="EMBL" id="MCZ2220185.1"/>
    </source>
</evidence>
<feature type="region of interest" description="Disordered" evidence="1">
    <location>
        <begin position="22"/>
        <end position="59"/>
    </location>
</feature>
<reference evidence="2" key="1">
    <citation type="submission" date="2022-08" db="EMBL/GenBank/DDBJ databases">
        <title>Corynebacterium sp. nov., isolated from clinical breast specimens.</title>
        <authorList>
            <person name="Zhang T."/>
        </authorList>
    </citation>
    <scope>NUCLEOTIDE SEQUENCE</scope>
    <source>
        <strain evidence="2">CCUG 57942</strain>
    </source>
</reference>
<organism evidence="2 3">
    <name type="scientific">Corynebacterium pilbarense</name>
    <dbReference type="NCBI Taxonomy" id="1288393"/>
    <lineage>
        <taxon>Bacteria</taxon>
        <taxon>Bacillati</taxon>
        <taxon>Actinomycetota</taxon>
        <taxon>Actinomycetes</taxon>
        <taxon>Mycobacteriales</taxon>
        <taxon>Corynebacteriaceae</taxon>
        <taxon>Corynebacterium</taxon>
    </lineage>
</organism>